<dbReference type="STRING" id="765257.A0A0C9XM62"/>
<gene>
    <name evidence="2" type="ORF">PISMIDRAFT_118877</name>
</gene>
<dbReference type="InterPro" id="IPR041078">
    <property type="entry name" value="Plavaka"/>
</dbReference>
<evidence type="ECO:0000313" key="2">
    <source>
        <dbReference type="EMBL" id="KIK13440.1"/>
    </source>
</evidence>
<organism evidence="2 3">
    <name type="scientific">Pisolithus microcarpus 441</name>
    <dbReference type="NCBI Taxonomy" id="765257"/>
    <lineage>
        <taxon>Eukaryota</taxon>
        <taxon>Fungi</taxon>
        <taxon>Dikarya</taxon>
        <taxon>Basidiomycota</taxon>
        <taxon>Agaricomycotina</taxon>
        <taxon>Agaricomycetes</taxon>
        <taxon>Agaricomycetidae</taxon>
        <taxon>Boletales</taxon>
        <taxon>Sclerodermatineae</taxon>
        <taxon>Pisolithaceae</taxon>
        <taxon>Pisolithus</taxon>
    </lineage>
</organism>
<protein>
    <submittedName>
        <fullName evidence="2">Unplaced genomic scaffold scaffold_311, whole genome shotgun sequence</fullName>
    </submittedName>
</protein>
<dbReference type="Proteomes" id="UP000054018">
    <property type="component" value="Unassembled WGS sequence"/>
</dbReference>
<dbReference type="OrthoDB" id="3232986at2759"/>
<sequence length="328" mass="36439">MNDVEQYLAACEDFQLSGVLHPFWHDWLYADPSQFLTPEALHHWHRQFWDHDMPWCKHALGAGELDFQFSMLPPITGLCCFNQGVMKLKQVGGCTQRDAQQYIVVIITGFPNVDVVIAIRALMEFQYLVQAPAITSQMGSRILAALKTFHDHKHAIIGAGLCHGQTTGATLDHWDIPKLEFMQSVAPSIPQTGIVIQWSADTTKHTHIEVIKDPVTTTNNQNYDSQICCTLDCDKKCHLFNTTISLSKQTDIHDTQTGDDSETDAPNHGDWNLPDSAGDNVIGNILQDLWSSDCPPTCFFDSTEKLSSVSPGSMPIPLCMLVVGCTAL</sequence>
<name>A0A0C9XM62_9AGAM</name>
<accession>A0A0C9XM62</accession>
<evidence type="ECO:0000313" key="3">
    <source>
        <dbReference type="Proteomes" id="UP000054018"/>
    </source>
</evidence>
<proteinExistence type="predicted"/>
<dbReference type="AlphaFoldDB" id="A0A0C9XM62"/>
<dbReference type="EMBL" id="KN833995">
    <property type="protein sequence ID" value="KIK13440.1"/>
    <property type="molecule type" value="Genomic_DNA"/>
</dbReference>
<keyword evidence="3" id="KW-1185">Reference proteome</keyword>
<evidence type="ECO:0000256" key="1">
    <source>
        <dbReference type="SAM" id="MobiDB-lite"/>
    </source>
</evidence>
<feature type="region of interest" description="Disordered" evidence="1">
    <location>
        <begin position="251"/>
        <end position="272"/>
    </location>
</feature>
<reference evidence="2 3" key="1">
    <citation type="submission" date="2014-04" db="EMBL/GenBank/DDBJ databases">
        <authorList>
            <consortium name="DOE Joint Genome Institute"/>
            <person name="Kuo A."/>
            <person name="Kohler A."/>
            <person name="Costa M.D."/>
            <person name="Nagy L.G."/>
            <person name="Floudas D."/>
            <person name="Copeland A."/>
            <person name="Barry K.W."/>
            <person name="Cichocki N."/>
            <person name="Veneault-Fourrey C."/>
            <person name="LaButti K."/>
            <person name="Lindquist E.A."/>
            <person name="Lipzen A."/>
            <person name="Lundell T."/>
            <person name="Morin E."/>
            <person name="Murat C."/>
            <person name="Sun H."/>
            <person name="Tunlid A."/>
            <person name="Henrissat B."/>
            <person name="Grigoriev I.V."/>
            <person name="Hibbett D.S."/>
            <person name="Martin F."/>
            <person name="Nordberg H.P."/>
            <person name="Cantor M.N."/>
            <person name="Hua S.X."/>
        </authorList>
    </citation>
    <scope>NUCLEOTIDE SEQUENCE [LARGE SCALE GENOMIC DNA]</scope>
    <source>
        <strain evidence="2 3">441</strain>
    </source>
</reference>
<reference evidence="3" key="2">
    <citation type="submission" date="2015-01" db="EMBL/GenBank/DDBJ databases">
        <title>Evolutionary Origins and Diversification of the Mycorrhizal Mutualists.</title>
        <authorList>
            <consortium name="DOE Joint Genome Institute"/>
            <consortium name="Mycorrhizal Genomics Consortium"/>
            <person name="Kohler A."/>
            <person name="Kuo A."/>
            <person name="Nagy L.G."/>
            <person name="Floudas D."/>
            <person name="Copeland A."/>
            <person name="Barry K.W."/>
            <person name="Cichocki N."/>
            <person name="Veneault-Fourrey C."/>
            <person name="LaButti K."/>
            <person name="Lindquist E.A."/>
            <person name="Lipzen A."/>
            <person name="Lundell T."/>
            <person name="Morin E."/>
            <person name="Murat C."/>
            <person name="Riley R."/>
            <person name="Ohm R."/>
            <person name="Sun H."/>
            <person name="Tunlid A."/>
            <person name="Henrissat B."/>
            <person name="Grigoriev I.V."/>
            <person name="Hibbett D.S."/>
            <person name="Martin F."/>
        </authorList>
    </citation>
    <scope>NUCLEOTIDE SEQUENCE [LARGE SCALE GENOMIC DNA]</scope>
    <source>
        <strain evidence="3">441</strain>
    </source>
</reference>
<dbReference type="HOGENOM" id="CLU_006344_12_0_1"/>
<dbReference type="Pfam" id="PF18759">
    <property type="entry name" value="Plavaka"/>
    <property type="match status" value="1"/>
</dbReference>